<dbReference type="RefSeq" id="WP_010567945.1">
    <property type="nucleotide sequence ID" value="NZ_LT629689.1"/>
</dbReference>
<name>A0A5C5QBT8_9PSED</name>
<organism evidence="2 4">
    <name type="scientific">Pseudomonas extremaustralis</name>
    <dbReference type="NCBI Taxonomy" id="359110"/>
    <lineage>
        <taxon>Bacteria</taxon>
        <taxon>Pseudomonadati</taxon>
        <taxon>Pseudomonadota</taxon>
        <taxon>Gammaproteobacteria</taxon>
        <taxon>Pseudomonadales</taxon>
        <taxon>Pseudomonadaceae</taxon>
        <taxon>Pseudomonas</taxon>
    </lineage>
</organism>
<dbReference type="Proteomes" id="UP000182858">
    <property type="component" value="Chromosome I"/>
</dbReference>
<evidence type="ECO:0000313" key="4">
    <source>
        <dbReference type="Proteomes" id="UP000317951"/>
    </source>
</evidence>
<dbReference type="Proteomes" id="UP000317951">
    <property type="component" value="Unassembled WGS sequence"/>
</dbReference>
<dbReference type="GeneID" id="78557432"/>
<dbReference type="AlphaFoldDB" id="A0A5C5QBT8"/>
<evidence type="ECO:0000313" key="1">
    <source>
        <dbReference type="EMBL" id="SDG46008.1"/>
    </source>
</evidence>
<gene>
    <name evidence="2" type="ORF">FIV36_24950</name>
    <name evidence="1" type="ORF">SAMN05216591_6151</name>
</gene>
<keyword evidence="3" id="KW-1185">Reference proteome</keyword>
<accession>A0A5C5QBT8</accession>
<proteinExistence type="predicted"/>
<evidence type="ECO:0000313" key="3">
    <source>
        <dbReference type="Proteomes" id="UP000182858"/>
    </source>
</evidence>
<evidence type="ECO:0000313" key="2">
    <source>
        <dbReference type="EMBL" id="TWS01511.1"/>
    </source>
</evidence>
<reference evidence="2 4" key="2">
    <citation type="submission" date="2019-06" db="EMBL/GenBank/DDBJ databases">
        <title>Pseudomonas bimorpha sp. nov. isolated from bovine raw milk and skim milk concentrate.</title>
        <authorList>
            <person name="Hofmann K."/>
            <person name="Huptas C."/>
            <person name="Doll E."/>
            <person name="Scherer S."/>
            <person name="Wenning M."/>
        </authorList>
    </citation>
    <scope>NUCLEOTIDE SEQUENCE [LARGE SCALE GENOMIC DNA]</scope>
    <source>
        <strain evidence="2 4">DSM 17835</strain>
    </source>
</reference>
<sequence>MGRKKDDAPPESVVLTAPYAFIDDTGATRAWSPGVTVTDAEDIALLVDRKAPLDGIEYED</sequence>
<dbReference type="EMBL" id="LT629689">
    <property type="protein sequence ID" value="SDG46008.1"/>
    <property type="molecule type" value="Genomic_DNA"/>
</dbReference>
<dbReference type="EMBL" id="VFET01000027">
    <property type="protein sequence ID" value="TWS01511.1"/>
    <property type="molecule type" value="Genomic_DNA"/>
</dbReference>
<protein>
    <submittedName>
        <fullName evidence="2">Uncharacterized protein</fullName>
    </submittedName>
</protein>
<reference evidence="1 3" key="1">
    <citation type="submission" date="2016-10" db="EMBL/GenBank/DDBJ databases">
        <authorList>
            <person name="Varghese N."/>
            <person name="Submissions S."/>
        </authorList>
    </citation>
    <scope>NUCLEOTIDE SEQUENCE [LARGE SCALE GENOMIC DNA]</scope>
    <source>
        <strain evidence="1 3">DSM 17835</strain>
    </source>
</reference>